<name>A0ABP1SA18_9HEXA</name>
<keyword evidence="7" id="KW-0482">Metalloprotease</keyword>
<dbReference type="PANTHER" id="PTHR46627:SF1">
    <property type="entry name" value="AMINOPEPTIDASE O"/>
    <property type="match status" value="1"/>
</dbReference>
<dbReference type="InterPro" id="IPR016024">
    <property type="entry name" value="ARM-type_fold"/>
</dbReference>
<evidence type="ECO:0000256" key="6">
    <source>
        <dbReference type="ARBA" id="ARBA00022833"/>
    </source>
</evidence>
<reference evidence="9 10" key="1">
    <citation type="submission" date="2024-08" db="EMBL/GenBank/DDBJ databases">
        <authorList>
            <person name="Cucini C."/>
            <person name="Frati F."/>
        </authorList>
    </citation>
    <scope>NUCLEOTIDE SEQUENCE [LARGE SCALE GENOMIC DNA]</scope>
</reference>
<dbReference type="Pfam" id="PF01433">
    <property type="entry name" value="Peptidase_M1"/>
    <property type="match status" value="1"/>
</dbReference>
<dbReference type="Gene3D" id="3.30.2010.30">
    <property type="match status" value="1"/>
</dbReference>
<dbReference type="SUPFAM" id="SSF55486">
    <property type="entry name" value="Metalloproteases ('zincins'), catalytic domain"/>
    <property type="match status" value="1"/>
</dbReference>
<dbReference type="Proteomes" id="UP001642540">
    <property type="component" value="Unassembled WGS sequence"/>
</dbReference>
<dbReference type="SMART" id="SM01263">
    <property type="entry name" value="Leuk-A4-hydro_C"/>
    <property type="match status" value="1"/>
</dbReference>
<evidence type="ECO:0000256" key="7">
    <source>
        <dbReference type="ARBA" id="ARBA00023049"/>
    </source>
</evidence>
<dbReference type="EMBL" id="CAXLJM020000170">
    <property type="protein sequence ID" value="CAL8148378.1"/>
    <property type="molecule type" value="Genomic_DNA"/>
</dbReference>
<evidence type="ECO:0000259" key="8">
    <source>
        <dbReference type="SMART" id="SM01263"/>
    </source>
</evidence>
<comment type="caution">
    <text evidence="9">The sequence shown here is derived from an EMBL/GenBank/DDBJ whole genome shotgun (WGS) entry which is preliminary data.</text>
</comment>
<comment type="cofactor">
    <cofactor evidence="1">
        <name>Zn(2+)</name>
        <dbReference type="ChEBI" id="CHEBI:29105"/>
    </cofactor>
</comment>
<evidence type="ECO:0000256" key="4">
    <source>
        <dbReference type="ARBA" id="ARBA00022723"/>
    </source>
</evidence>
<evidence type="ECO:0000256" key="5">
    <source>
        <dbReference type="ARBA" id="ARBA00022801"/>
    </source>
</evidence>
<evidence type="ECO:0000256" key="2">
    <source>
        <dbReference type="ARBA" id="ARBA00010136"/>
    </source>
</evidence>
<feature type="domain" description="Peptidase M1 leukotriene A4 hydrolase/aminopeptidase C-terminal" evidence="8">
    <location>
        <begin position="612"/>
        <end position="756"/>
    </location>
</feature>
<evidence type="ECO:0000313" key="10">
    <source>
        <dbReference type="Proteomes" id="UP001642540"/>
    </source>
</evidence>
<dbReference type="InterPro" id="IPR033577">
    <property type="entry name" value="AOPep"/>
</dbReference>
<keyword evidence="4" id="KW-0479">Metal-binding</keyword>
<dbReference type="Gene3D" id="1.25.40.320">
    <property type="entry name" value="Peptidase M1, leukotriene A4 hydrolase/aminopeptidase C-terminal domain"/>
    <property type="match status" value="1"/>
</dbReference>
<dbReference type="Gene3D" id="1.10.390.10">
    <property type="entry name" value="Neutral Protease Domain 2"/>
    <property type="match status" value="1"/>
</dbReference>
<comment type="similarity">
    <text evidence="2">Belongs to the peptidase M1 family.</text>
</comment>
<evidence type="ECO:0000313" key="9">
    <source>
        <dbReference type="EMBL" id="CAL8148378.1"/>
    </source>
</evidence>
<evidence type="ECO:0000256" key="1">
    <source>
        <dbReference type="ARBA" id="ARBA00001947"/>
    </source>
</evidence>
<dbReference type="SUPFAM" id="SSF48371">
    <property type="entry name" value="ARM repeat"/>
    <property type="match status" value="1"/>
</dbReference>
<dbReference type="Pfam" id="PF09127">
    <property type="entry name" value="Leuk-A4-hydro_C"/>
    <property type="match status" value="1"/>
</dbReference>
<keyword evidence="6" id="KW-0862">Zinc</keyword>
<dbReference type="InterPro" id="IPR014782">
    <property type="entry name" value="Peptidase_M1_dom"/>
</dbReference>
<organism evidence="9 10">
    <name type="scientific">Orchesella dallaii</name>
    <dbReference type="NCBI Taxonomy" id="48710"/>
    <lineage>
        <taxon>Eukaryota</taxon>
        <taxon>Metazoa</taxon>
        <taxon>Ecdysozoa</taxon>
        <taxon>Arthropoda</taxon>
        <taxon>Hexapoda</taxon>
        <taxon>Collembola</taxon>
        <taxon>Entomobryomorpha</taxon>
        <taxon>Entomobryoidea</taxon>
        <taxon>Orchesellidae</taxon>
        <taxon>Orchesellinae</taxon>
        <taxon>Orchesella</taxon>
    </lineage>
</organism>
<protein>
    <recommendedName>
        <fullName evidence="8">Peptidase M1 leukotriene A4 hydrolase/aminopeptidase C-terminal domain-containing protein</fullName>
    </recommendedName>
</protein>
<evidence type="ECO:0000256" key="3">
    <source>
        <dbReference type="ARBA" id="ARBA00022670"/>
    </source>
</evidence>
<dbReference type="InterPro" id="IPR038502">
    <property type="entry name" value="M1_LTA-4_hydro/amino_C_sf"/>
</dbReference>
<proteinExistence type="inferred from homology"/>
<dbReference type="Gene3D" id="2.60.40.1730">
    <property type="entry name" value="tricorn interacting facor f3 domain"/>
    <property type="match status" value="1"/>
</dbReference>
<accession>A0ABP1SA18</accession>
<keyword evidence="10" id="KW-1185">Reference proteome</keyword>
<keyword evidence="5" id="KW-0378">Hydrolase</keyword>
<gene>
    <name evidence="9" type="ORF">ODALV1_LOCUS31405</name>
</gene>
<sequence length="757" mass="87523">MERPSKLAKVEICSTTETQNAPSEYETTEKDLPLLSNVDDFRVHHYVMKLTPNFNTKIIKGVLILFIEWLDTQKLAESKSFPKLILDACCLNIQQVRSLKTVEEYSAKQALTEHSKQGIRKNFHVSSNIDWFAPVNGREKPLQFSVDKWALNIYGWSQSSLPSVIRIDYETREDSPSIHWRPCDGNNYHLDSRKCVYSPAPPINNRGLFPCQEPPCALATWEAFIQVENVYLPLLTSDEPGEILEVEENIATHYFYTSIPLPMSTFAMIIGKFSLQTTLISNEMACEMNSFKVQDTNISTNPCSNHLSYPCSFGDPKESASQVIPVRLFVMEKDCIPLLHMDKLSKFLLCCLKTCYETLGPHPFARLDLIIMPKCFPHMGLANPFMTFLSPSNFTGNEEPLFVGRIPHEICHSWFGLLIGALDMTEEWLSEGFATYFEDIVFRKTFQCYFPHKTDAEVEKEYNLRICLRFITLQNELRNTEQELHVLGSKYGDSQTAKNGLVPIKQFMHVHYYKGYLLLWHMAFLVGQHRFLQFMRDYVYKYHGQLTTSDIFLNCYAETFKEDLRSIENSVSIKKLKEDWLESNTLPAPYQTLDLLKADVEFSDIPLFSPATDALQRIKSIFLLLKAGKVRIEDLEGLSCSELLILLEHVLSLSEEKRCLKQCSHELFTSTIIFQPEKQNPEVIHRWCEIIILCKDKPRLSIVKQFLYDNIAMGVYLYGELMISEKLSFQRAAKKVYHELEDMYDTATKRLLKEMLF</sequence>
<dbReference type="InterPro" id="IPR015211">
    <property type="entry name" value="Peptidase_M1_C"/>
</dbReference>
<dbReference type="InterPro" id="IPR027268">
    <property type="entry name" value="Peptidase_M4/M1_CTD_sf"/>
</dbReference>
<keyword evidence="3" id="KW-0645">Protease</keyword>
<dbReference type="InterPro" id="IPR042097">
    <property type="entry name" value="Aminopeptidase_N-like_N_sf"/>
</dbReference>
<dbReference type="SUPFAM" id="SSF63737">
    <property type="entry name" value="Leukotriene A4 hydrolase N-terminal domain"/>
    <property type="match status" value="1"/>
</dbReference>
<dbReference type="PANTHER" id="PTHR46627">
    <property type="entry name" value="AMINOPEPTIDASE O"/>
    <property type="match status" value="1"/>
</dbReference>